<dbReference type="Pfam" id="PF00249">
    <property type="entry name" value="Myb_DNA-binding"/>
    <property type="match status" value="2"/>
</dbReference>
<sequence>MTSTVSSVFSTNSPSNNYTIHDEVNLGDILSTFSSKNALIPTSALNSCYQKALSLLRDYTKEANSPSNNYTIHDEVNLGDILSTFSSKNALIPTSALNSCYQKALSLLRDYTKEAASQLDAFSKPVSLSYNVTEDDFDTTVFPDRLLTPSSVTICQWRHEQFLNEKFLRLLLPLVAESMHAIVLNWFEVELHNEEERQSKTDIKKNELREIVFELKSMAKSIDIDRLYELSGSSKDVLIDQVDWKLIVTKMRSKGGFKYFDEYSLRRIWLHRCQYGVNTSWSDEEDDMLNQLVQQFGFGKWMEVAQHELFQKKKKSAYMCARRYMTNSNKLHAKRRFAKSEKEHLLSIYKHRCSVVKDYRFCVSHAAYLLGDRGIREITHVWTYINPNVEKSSFTPEEDAIILQQASQTGSVCWTTLAGNQLPNRSAVQCRQRYVQLMKAKSTAPRKRTTTKKKK</sequence>
<reference evidence="7" key="1">
    <citation type="submission" date="2021-02" db="EMBL/GenBank/DDBJ databases">
        <authorList>
            <person name="Nowell W R."/>
        </authorList>
    </citation>
    <scope>NUCLEOTIDE SEQUENCE</scope>
</reference>
<feature type="domain" description="HTH myb-type" evidence="6">
    <location>
        <begin position="386"/>
        <end position="442"/>
    </location>
</feature>
<dbReference type="Proteomes" id="UP000663852">
    <property type="component" value="Unassembled WGS sequence"/>
</dbReference>
<evidence type="ECO:0000256" key="2">
    <source>
        <dbReference type="ARBA" id="ARBA00023125"/>
    </source>
</evidence>
<dbReference type="SMART" id="SM00717">
    <property type="entry name" value="SANT"/>
    <property type="match status" value="2"/>
</dbReference>
<evidence type="ECO:0000259" key="5">
    <source>
        <dbReference type="PROSITE" id="PS50090"/>
    </source>
</evidence>
<dbReference type="AlphaFoldDB" id="A0A814YJL5"/>
<dbReference type="InterPro" id="IPR051575">
    <property type="entry name" value="Myb-like_DNA-bd"/>
</dbReference>
<dbReference type="InterPro" id="IPR009057">
    <property type="entry name" value="Homeodomain-like_sf"/>
</dbReference>
<dbReference type="OrthoDB" id="2143914at2759"/>
<dbReference type="GO" id="GO:0042796">
    <property type="term" value="P:snRNA transcription by RNA polymerase III"/>
    <property type="evidence" value="ECO:0007669"/>
    <property type="project" value="TreeGrafter"/>
</dbReference>
<keyword evidence="1" id="KW-0805">Transcription regulation</keyword>
<dbReference type="PANTHER" id="PTHR46621:SF1">
    <property type="entry name" value="SNRNA-ACTIVATING PROTEIN COMPLEX SUBUNIT 4"/>
    <property type="match status" value="1"/>
</dbReference>
<gene>
    <name evidence="7" type="ORF">EDS130_LOCUS26884</name>
</gene>
<organism evidence="7 8">
    <name type="scientific">Adineta ricciae</name>
    <name type="common">Rotifer</name>
    <dbReference type="NCBI Taxonomy" id="249248"/>
    <lineage>
        <taxon>Eukaryota</taxon>
        <taxon>Metazoa</taxon>
        <taxon>Spiralia</taxon>
        <taxon>Gnathifera</taxon>
        <taxon>Rotifera</taxon>
        <taxon>Eurotatoria</taxon>
        <taxon>Bdelloidea</taxon>
        <taxon>Adinetida</taxon>
        <taxon>Adinetidae</taxon>
        <taxon>Adineta</taxon>
    </lineage>
</organism>
<dbReference type="GO" id="GO:0019185">
    <property type="term" value="C:snRNA-activating protein complex"/>
    <property type="evidence" value="ECO:0007669"/>
    <property type="project" value="TreeGrafter"/>
</dbReference>
<dbReference type="InterPro" id="IPR001005">
    <property type="entry name" value="SANT/Myb"/>
</dbReference>
<dbReference type="PANTHER" id="PTHR46621">
    <property type="entry name" value="SNRNA-ACTIVATING PROTEIN COMPLEX SUBUNIT 4"/>
    <property type="match status" value="1"/>
</dbReference>
<protein>
    <submittedName>
        <fullName evidence="7">Uncharacterized protein</fullName>
    </submittedName>
</protein>
<dbReference type="InterPro" id="IPR017930">
    <property type="entry name" value="Myb_dom"/>
</dbReference>
<dbReference type="Gene3D" id="1.10.10.60">
    <property type="entry name" value="Homeodomain-like"/>
    <property type="match status" value="2"/>
</dbReference>
<evidence type="ECO:0000256" key="1">
    <source>
        <dbReference type="ARBA" id="ARBA00023015"/>
    </source>
</evidence>
<dbReference type="CDD" id="cd00167">
    <property type="entry name" value="SANT"/>
    <property type="match status" value="2"/>
</dbReference>
<accession>A0A814YJL5</accession>
<proteinExistence type="predicted"/>
<dbReference type="GO" id="GO:0042795">
    <property type="term" value="P:snRNA transcription by RNA polymerase II"/>
    <property type="evidence" value="ECO:0007669"/>
    <property type="project" value="TreeGrafter"/>
</dbReference>
<dbReference type="EMBL" id="CAJNOJ010000165">
    <property type="protein sequence ID" value="CAF1230060.1"/>
    <property type="molecule type" value="Genomic_DNA"/>
</dbReference>
<dbReference type="PROSITE" id="PS51294">
    <property type="entry name" value="HTH_MYB"/>
    <property type="match status" value="1"/>
</dbReference>
<keyword evidence="2" id="KW-0238">DNA-binding</keyword>
<evidence type="ECO:0000313" key="7">
    <source>
        <dbReference type="EMBL" id="CAF1230060.1"/>
    </source>
</evidence>
<name>A0A814YJL5_ADIRI</name>
<dbReference type="GO" id="GO:0001006">
    <property type="term" value="F:RNA polymerase III type 3 promoter sequence-specific DNA binding"/>
    <property type="evidence" value="ECO:0007669"/>
    <property type="project" value="TreeGrafter"/>
</dbReference>
<evidence type="ECO:0000259" key="6">
    <source>
        <dbReference type="PROSITE" id="PS51294"/>
    </source>
</evidence>
<keyword evidence="3" id="KW-0804">Transcription</keyword>
<keyword evidence="4" id="KW-0539">Nucleus</keyword>
<comment type="caution">
    <text evidence="7">The sequence shown here is derived from an EMBL/GenBank/DDBJ whole genome shotgun (WGS) entry which is preliminary data.</text>
</comment>
<feature type="domain" description="Myb-like" evidence="5">
    <location>
        <begin position="386"/>
        <end position="438"/>
    </location>
</feature>
<dbReference type="GO" id="GO:0000978">
    <property type="term" value="F:RNA polymerase II cis-regulatory region sequence-specific DNA binding"/>
    <property type="evidence" value="ECO:0007669"/>
    <property type="project" value="TreeGrafter"/>
</dbReference>
<dbReference type="PROSITE" id="PS50090">
    <property type="entry name" value="MYB_LIKE"/>
    <property type="match status" value="2"/>
</dbReference>
<evidence type="ECO:0000256" key="4">
    <source>
        <dbReference type="ARBA" id="ARBA00023242"/>
    </source>
</evidence>
<dbReference type="SUPFAM" id="SSF46689">
    <property type="entry name" value="Homeodomain-like"/>
    <property type="match status" value="2"/>
</dbReference>
<evidence type="ECO:0000313" key="8">
    <source>
        <dbReference type="Proteomes" id="UP000663852"/>
    </source>
</evidence>
<feature type="domain" description="Myb-like" evidence="5">
    <location>
        <begin position="280"/>
        <end position="328"/>
    </location>
</feature>
<evidence type="ECO:0000256" key="3">
    <source>
        <dbReference type="ARBA" id="ARBA00023163"/>
    </source>
</evidence>